<organism evidence="1 2">
    <name type="scientific">Dictyocaulus viviparus</name>
    <name type="common">Bovine lungworm</name>
    <dbReference type="NCBI Taxonomy" id="29172"/>
    <lineage>
        <taxon>Eukaryota</taxon>
        <taxon>Metazoa</taxon>
        <taxon>Ecdysozoa</taxon>
        <taxon>Nematoda</taxon>
        <taxon>Chromadorea</taxon>
        <taxon>Rhabditida</taxon>
        <taxon>Rhabditina</taxon>
        <taxon>Rhabditomorpha</taxon>
        <taxon>Strongyloidea</taxon>
        <taxon>Metastrongylidae</taxon>
        <taxon>Dictyocaulus</taxon>
    </lineage>
</organism>
<accession>A0A0D8XV68</accession>
<proteinExistence type="predicted"/>
<reference evidence="2" key="2">
    <citation type="journal article" date="2016" name="Sci. Rep.">
        <title>Dictyocaulus viviparus genome, variome and transcriptome elucidate lungworm biology and support future intervention.</title>
        <authorList>
            <person name="McNulty S.N."/>
            <person name="Strube C."/>
            <person name="Rosa B.A."/>
            <person name="Martin J.C."/>
            <person name="Tyagi R."/>
            <person name="Choi Y.J."/>
            <person name="Wang Q."/>
            <person name="Hallsworth Pepin K."/>
            <person name="Zhang X."/>
            <person name="Ozersky P."/>
            <person name="Wilson R.K."/>
            <person name="Sternberg P.W."/>
            <person name="Gasser R.B."/>
            <person name="Mitreva M."/>
        </authorList>
    </citation>
    <scope>NUCLEOTIDE SEQUENCE [LARGE SCALE GENOMIC DNA]</scope>
    <source>
        <strain evidence="2">HannoverDv2000</strain>
    </source>
</reference>
<sequence>MTYHVEFILDDDVIPFHRFGIREWYLRNISLCWPALQVNLVSTFTGVGSTEGPRKYDQTRVRSFVTMEDGKFVKSRKMTGDNNTAFKPGTTTYRTVSHLSKLLR</sequence>
<gene>
    <name evidence="1" type="ORF">DICVIV_05378</name>
</gene>
<protein>
    <submittedName>
        <fullName evidence="1">Uncharacterized protein</fullName>
    </submittedName>
</protein>
<evidence type="ECO:0000313" key="1">
    <source>
        <dbReference type="EMBL" id="KJH48528.1"/>
    </source>
</evidence>
<keyword evidence="2" id="KW-1185">Reference proteome</keyword>
<dbReference type="EMBL" id="KN716265">
    <property type="protein sequence ID" value="KJH48528.1"/>
    <property type="molecule type" value="Genomic_DNA"/>
</dbReference>
<dbReference type="AlphaFoldDB" id="A0A0D8XV68"/>
<name>A0A0D8XV68_DICVI</name>
<dbReference type="Proteomes" id="UP000053766">
    <property type="component" value="Unassembled WGS sequence"/>
</dbReference>
<reference evidence="1 2" key="1">
    <citation type="submission" date="2013-11" db="EMBL/GenBank/DDBJ databases">
        <title>Draft genome of the bovine lungworm Dictyocaulus viviparus.</title>
        <authorList>
            <person name="Mitreva M."/>
        </authorList>
    </citation>
    <scope>NUCLEOTIDE SEQUENCE [LARGE SCALE GENOMIC DNA]</scope>
    <source>
        <strain evidence="1 2">HannoverDv2000</strain>
    </source>
</reference>
<evidence type="ECO:0000313" key="2">
    <source>
        <dbReference type="Proteomes" id="UP000053766"/>
    </source>
</evidence>